<reference evidence="12 13" key="1">
    <citation type="submission" date="2023-07" db="EMBL/GenBank/DDBJ databases">
        <title>Sequencing the genomes of 1000 actinobacteria strains.</title>
        <authorList>
            <person name="Klenk H.-P."/>
        </authorList>
    </citation>
    <scope>NUCLEOTIDE SEQUENCE [LARGE SCALE GENOMIC DNA]</scope>
    <source>
        <strain evidence="12 13">DSM 14555</strain>
    </source>
</reference>
<evidence type="ECO:0000256" key="5">
    <source>
        <dbReference type="ARBA" id="ARBA00022989"/>
    </source>
</evidence>
<keyword evidence="4 9" id="KW-0812">Transmembrane</keyword>
<dbReference type="EMBL" id="JAVDQF010000001">
    <property type="protein sequence ID" value="MDR6269633.1"/>
    <property type="molecule type" value="Genomic_DNA"/>
</dbReference>
<evidence type="ECO:0000256" key="8">
    <source>
        <dbReference type="SAM" id="MobiDB-lite"/>
    </source>
</evidence>
<evidence type="ECO:0000256" key="3">
    <source>
        <dbReference type="ARBA" id="ARBA00022448"/>
    </source>
</evidence>
<evidence type="ECO:0000256" key="9">
    <source>
        <dbReference type="SAM" id="Phobius"/>
    </source>
</evidence>
<dbReference type="NCBIfam" id="TIGR01297">
    <property type="entry name" value="CDF"/>
    <property type="match status" value="1"/>
</dbReference>
<evidence type="ECO:0000256" key="6">
    <source>
        <dbReference type="ARBA" id="ARBA00023065"/>
    </source>
</evidence>
<comment type="caution">
    <text evidence="12">The sequence shown here is derived from an EMBL/GenBank/DDBJ whole genome shotgun (WGS) entry which is preliminary data.</text>
</comment>
<keyword evidence="13" id="KW-1185">Reference proteome</keyword>
<evidence type="ECO:0000256" key="7">
    <source>
        <dbReference type="ARBA" id="ARBA00023136"/>
    </source>
</evidence>
<evidence type="ECO:0000259" key="10">
    <source>
        <dbReference type="Pfam" id="PF01545"/>
    </source>
</evidence>
<dbReference type="RefSeq" id="WP_309798104.1">
    <property type="nucleotide sequence ID" value="NZ_BAAAHY010000005.1"/>
</dbReference>
<evidence type="ECO:0000256" key="4">
    <source>
        <dbReference type="ARBA" id="ARBA00022692"/>
    </source>
</evidence>
<feature type="compositionally biased region" description="Low complexity" evidence="8">
    <location>
        <begin position="12"/>
        <end position="23"/>
    </location>
</feature>
<dbReference type="Proteomes" id="UP001185069">
    <property type="component" value="Unassembled WGS sequence"/>
</dbReference>
<dbReference type="InterPro" id="IPR058533">
    <property type="entry name" value="Cation_efflux_TM"/>
</dbReference>
<dbReference type="Pfam" id="PF16916">
    <property type="entry name" value="ZT_dimer"/>
    <property type="match status" value="1"/>
</dbReference>
<dbReference type="SUPFAM" id="SSF161111">
    <property type="entry name" value="Cation efflux protein transmembrane domain-like"/>
    <property type="match status" value="1"/>
</dbReference>
<feature type="transmembrane region" description="Helical" evidence="9">
    <location>
        <begin position="135"/>
        <end position="153"/>
    </location>
</feature>
<keyword evidence="6" id="KW-0406">Ion transport</keyword>
<protein>
    <submittedName>
        <fullName evidence="12">Cobalt-zinc-cadmium efflux system protein</fullName>
    </submittedName>
</protein>
<feature type="region of interest" description="Disordered" evidence="8">
    <location>
        <begin position="1"/>
        <end position="23"/>
    </location>
</feature>
<gene>
    <name evidence="12" type="ORF">JOE69_001871</name>
</gene>
<dbReference type="InterPro" id="IPR050681">
    <property type="entry name" value="CDF/SLC30A"/>
</dbReference>
<feature type="transmembrane region" description="Helical" evidence="9">
    <location>
        <begin position="93"/>
        <end position="115"/>
    </location>
</feature>
<dbReference type="InterPro" id="IPR027470">
    <property type="entry name" value="Cation_efflux_CTD"/>
</dbReference>
<evidence type="ECO:0000259" key="11">
    <source>
        <dbReference type="Pfam" id="PF16916"/>
    </source>
</evidence>
<dbReference type="InterPro" id="IPR002524">
    <property type="entry name" value="Cation_efflux"/>
</dbReference>
<name>A0ABU1JB35_9MICC</name>
<keyword evidence="3" id="KW-0813">Transport</keyword>
<organism evidence="12 13">
    <name type="scientific">Arthrobacter russicus</name>
    <dbReference type="NCBI Taxonomy" id="172040"/>
    <lineage>
        <taxon>Bacteria</taxon>
        <taxon>Bacillati</taxon>
        <taxon>Actinomycetota</taxon>
        <taxon>Actinomycetes</taxon>
        <taxon>Micrococcales</taxon>
        <taxon>Micrococcaceae</taxon>
        <taxon>Arthrobacter</taxon>
    </lineage>
</organism>
<evidence type="ECO:0000256" key="1">
    <source>
        <dbReference type="ARBA" id="ARBA00004141"/>
    </source>
</evidence>
<dbReference type="PANTHER" id="PTHR11562:SF17">
    <property type="entry name" value="RE54080P-RELATED"/>
    <property type="match status" value="1"/>
</dbReference>
<evidence type="ECO:0000313" key="12">
    <source>
        <dbReference type="EMBL" id="MDR6269633.1"/>
    </source>
</evidence>
<sequence length="318" mass="33736">MTEHGHQHGTQAHSHGSAGHNHGAGVHRTRIAIALGITLAVFVFQVIGSIITGSLALLFDSAHVLTDAGGLVMALIAAWLAGKPTSDKRSWGFARAEVLAATAQAALLLGVGLFVLIEGIDRLINPSYVASNEMIVFGVIGLLGNVVSLLVLATGRKANFNMRAAFLEVLNDALGSVAVIVAAIIISTTGWVQADALVAMLIGMLILPRTVKLLWETINVLLESTPKGLDVAQLRDHLLGVPHVLEVHDLHVTQIATGLPVLTAHIVVEEECFHDGHAPQMLDQLQQCVAGHFDVSIEHSTFQLEPAKHTEHESGVHA</sequence>
<keyword evidence="7 9" id="KW-0472">Membrane</keyword>
<dbReference type="Gene3D" id="1.20.1510.10">
    <property type="entry name" value="Cation efflux protein transmembrane domain"/>
    <property type="match status" value="1"/>
</dbReference>
<keyword evidence="5 9" id="KW-1133">Transmembrane helix</keyword>
<feature type="transmembrane region" description="Helical" evidence="9">
    <location>
        <begin position="62"/>
        <end position="81"/>
    </location>
</feature>
<comment type="similarity">
    <text evidence="2">Belongs to the cation diffusion facilitator (CDF) transporter (TC 2.A.4) family. SLC30A subfamily.</text>
</comment>
<feature type="domain" description="Cation efflux protein transmembrane" evidence="10">
    <location>
        <begin position="32"/>
        <end position="222"/>
    </location>
</feature>
<accession>A0ABU1JB35</accession>
<dbReference type="PANTHER" id="PTHR11562">
    <property type="entry name" value="CATION EFFLUX PROTEIN/ ZINC TRANSPORTER"/>
    <property type="match status" value="1"/>
</dbReference>
<feature type="transmembrane region" description="Helical" evidence="9">
    <location>
        <begin position="165"/>
        <end position="185"/>
    </location>
</feature>
<comment type="subcellular location">
    <subcellularLocation>
        <location evidence="1">Membrane</location>
        <topology evidence="1">Multi-pass membrane protein</topology>
    </subcellularLocation>
</comment>
<dbReference type="InterPro" id="IPR027469">
    <property type="entry name" value="Cation_efflux_TMD_sf"/>
</dbReference>
<dbReference type="Pfam" id="PF01545">
    <property type="entry name" value="Cation_efflux"/>
    <property type="match status" value="1"/>
</dbReference>
<feature type="domain" description="Cation efflux protein cytoplasmic" evidence="11">
    <location>
        <begin position="226"/>
        <end position="306"/>
    </location>
</feature>
<dbReference type="SUPFAM" id="SSF160240">
    <property type="entry name" value="Cation efflux protein cytoplasmic domain-like"/>
    <property type="match status" value="1"/>
</dbReference>
<evidence type="ECO:0000256" key="2">
    <source>
        <dbReference type="ARBA" id="ARBA00008873"/>
    </source>
</evidence>
<dbReference type="InterPro" id="IPR036837">
    <property type="entry name" value="Cation_efflux_CTD_sf"/>
</dbReference>
<feature type="transmembrane region" description="Helical" evidence="9">
    <location>
        <begin position="31"/>
        <end position="56"/>
    </location>
</feature>
<evidence type="ECO:0000313" key="13">
    <source>
        <dbReference type="Proteomes" id="UP001185069"/>
    </source>
</evidence>
<proteinExistence type="inferred from homology"/>